<accession>A0A5J4KCP5</accession>
<protein>
    <submittedName>
        <fullName evidence="2">Uncharacterized protein</fullName>
    </submittedName>
</protein>
<keyword evidence="3" id="KW-1185">Reference proteome</keyword>
<evidence type="ECO:0000313" key="3">
    <source>
        <dbReference type="Proteomes" id="UP000326912"/>
    </source>
</evidence>
<dbReference type="Proteomes" id="UP000326912">
    <property type="component" value="Unassembled WGS sequence"/>
</dbReference>
<reference evidence="2 3" key="1">
    <citation type="submission" date="2019-10" db="EMBL/GenBank/DDBJ databases">
        <title>Dictyobacter vulcani sp. nov., within the class Ktedonobacteria, isolated from soil of volcanic Mt. Zao.</title>
        <authorList>
            <person name="Zheng Y."/>
            <person name="Wang C.M."/>
            <person name="Sakai Y."/>
            <person name="Abe K."/>
            <person name="Yokota A."/>
            <person name="Yabe S."/>
        </authorList>
    </citation>
    <scope>NUCLEOTIDE SEQUENCE [LARGE SCALE GENOMIC DNA]</scope>
    <source>
        <strain evidence="2 3">W12</strain>
    </source>
</reference>
<comment type="caution">
    <text evidence="2">The sequence shown here is derived from an EMBL/GenBank/DDBJ whole genome shotgun (WGS) entry which is preliminary data.</text>
</comment>
<dbReference type="AlphaFoldDB" id="A0A5J4KCP5"/>
<dbReference type="EMBL" id="BKZW01000001">
    <property type="protein sequence ID" value="GER86548.1"/>
    <property type="molecule type" value="Genomic_DNA"/>
</dbReference>
<organism evidence="2 3">
    <name type="scientific">Dictyobacter vulcani</name>
    <dbReference type="NCBI Taxonomy" id="2607529"/>
    <lineage>
        <taxon>Bacteria</taxon>
        <taxon>Bacillati</taxon>
        <taxon>Chloroflexota</taxon>
        <taxon>Ktedonobacteria</taxon>
        <taxon>Ktedonobacterales</taxon>
        <taxon>Dictyobacteraceae</taxon>
        <taxon>Dictyobacter</taxon>
    </lineage>
</organism>
<feature type="region of interest" description="Disordered" evidence="1">
    <location>
        <begin position="1"/>
        <end position="20"/>
    </location>
</feature>
<gene>
    <name evidence="2" type="ORF">KDW_07100</name>
</gene>
<evidence type="ECO:0000256" key="1">
    <source>
        <dbReference type="SAM" id="MobiDB-lite"/>
    </source>
</evidence>
<evidence type="ECO:0000313" key="2">
    <source>
        <dbReference type="EMBL" id="GER86548.1"/>
    </source>
</evidence>
<sequence>MKISKSPNIQADDKPNTIDILPSSGSSYTRSFFMDGGERAIKSRGMIKSGLLTETI</sequence>
<proteinExistence type="predicted"/>
<name>A0A5J4KCP5_9CHLR</name>